<evidence type="ECO:0000313" key="2">
    <source>
        <dbReference type="EMBL" id="AWS27294.1"/>
    </source>
</evidence>
<feature type="compositionally biased region" description="Basic and acidic residues" evidence="1">
    <location>
        <begin position="177"/>
        <end position="193"/>
    </location>
</feature>
<accession>A0A2U9KCY2</accession>
<feature type="compositionally biased region" description="Basic residues" evidence="1">
    <location>
        <begin position="453"/>
        <end position="475"/>
    </location>
</feature>
<feature type="compositionally biased region" description="Basic residues" evidence="1">
    <location>
        <begin position="390"/>
        <end position="400"/>
    </location>
</feature>
<feature type="compositionally biased region" description="Basic residues" evidence="1">
    <location>
        <begin position="566"/>
        <end position="599"/>
    </location>
</feature>
<feature type="compositionally biased region" description="Low complexity" evidence="1">
    <location>
        <begin position="735"/>
        <end position="745"/>
    </location>
</feature>
<evidence type="ECO:0000256" key="1">
    <source>
        <dbReference type="SAM" id="MobiDB-lite"/>
    </source>
</evidence>
<feature type="compositionally biased region" description="Gly residues" evidence="1">
    <location>
        <begin position="83"/>
        <end position="96"/>
    </location>
</feature>
<feature type="compositionally biased region" description="Basic and acidic residues" evidence="1">
    <location>
        <begin position="109"/>
        <end position="133"/>
    </location>
</feature>
<feature type="region of interest" description="Disordered" evidence="1">
    <location>
        <begin position="53"/>
        <end position="766"/>
    </location>
</feature>
<feature type="compositionally biased region" description="Basic and acidic residues" evidence="1">
    <location>
        <begin position="661"/>
        <end position="673"/>
    </location>
</feature>
<feature type="compositionally biased region" description="Gly residues" evidence="1">
    <location>
        <begin position="141"/>
        <end position="150"/>
    </location>
</feature>
<feature type="compositionally biased region" description="Basic residues" evidence="1">
    <location>
        <begin position="642"/>
        <end position="660"/>
    </location>
</feature>
<feature type="compositionally biased region" description="Basic and acidic residues" evidence="1">
    <location>
        <begin position="56"/>
        <end position="82"/>
    </location>
</feature>
<feature type="compositionally biased region" description="Basic and acidic residues" evidence="1">
    <location>
        <begin position="696"/>
        <end position="715"/>
    </location>
</feature>
<organism evidence="2">
    <name type="scientific">Streptosporangium sp. KD35</name>
    <dbReference type="NCBI Taxonomy" id="2162663"/>
    <lineage>
        <taxon>Bacteria</taxon>
        <taxon>Bacillati</taxon>
        <taxon>Actinomycetota</taxon>
        <taxon>Actinomycetes</taxon>
        <taxon>Streptosporangiales</taxon>
        <taxon>Streptosporangiaceae</taxon>
        <taxon>Streptosporangium</taxon>
    </lineage>
</organism>
<reference evidence="2" key="1">
    <citation type="submission" date="2018-04" db="EMBL/GenBank/DDBJ databases">
        <title>Secondary Metabolite Response of Diverse Hypogean Actinomycetes to Chemical and Biological Stimuli.</title>
        <authorList>
            <person name="Covington B.C."/>
            <person name="Spraggins J.M."/>
            <person name="Ynigex-Gutierrez A.E."/>
            <person name="Bachmann B.O."/>
        </authorList>
    </citation>
    <scope>NUCLEOTIDE SEQUENCE</scope>
    <source>
        <strain evidence="2">Kd35</strain>
    </source>
</reference>
<name>A0A2U9KCY2_9ACTN</name>
<dbReference type="EMBL" id="MH203088">
    <property type="protein sequence ID" value="AWS27294.1"/>
    <property type="molecule type" value="Genomic_DNA"/>
</dbReference>
<feature type="compositionally biased region" description="Basic and acidic residues" evidence="1">
    <location>
        <begin position="622"/>
        <end position="641"/>
    </location>
</feature>
<feature type="compositionally biased region" description="Basic residues" evidence="1">
    <location>
        <begin position="518"/>
        <end position="527"/>
    </location>
</feature>
<feature type="compositionally biased region" description="Basic residues" evidence="1">
    <location>
        <begin position="606"/>
        <end position="621"/>
    </location>
</feature>
<proteinExistence type="predicted"/>
<feature type="compositionally biased region" description="Low complexity" evidence="1">
    <location>
        <begin position="441"/>
        <end position="452"/>
    </location>
</feature>
<sequence>MPDARTHDTSGRCQVGRLGVAVSCRIRGLVGPGAGLAGRRARTLVLAAGAGAPELEDGHGRQHQRAAGELHRGQGLAEDERGQCGGDDGLEGGQDGGVRRAGAPEPGEEGQHRHDGGDHGDAGQPEPSRHPEAEIDAAGEQGAGAEGAGRAGHHQRGQHHRCQPVHDGVGDEDVDGVGDRGGEGQQRPERVEAHAAGADQDQQRSARGGHQRGSARGGEPVTAEQHRHHGDHDRVGVEDQSQQGCVHQLQRGEEQTRLRGVPDGTQADGDGQHPAARHRRPTGRLTPGRTGGGAAQPRPHQQDDPEQDGGQGETHQQQRPGGDAGVVGELAKDRHGAEAGRGQKTQCCTHAPKDWTLDPSGPAMISGGDSLGFPHDRAGPSTAALSAGVRGKRHPGRSRRSSGLQPFHGLPAARPAGEGGRRPAARQGRARCAAYRRRTPARSARAGVAVSRRGGRSRPCRPQWRRPGHRPRRRPAVGGPPPPHPGSGPYEGRAPAGSRGDLRAGTRTVPAGSTPGRGRPRHRRRVRQPPPPSPGRTPLHASARRAPEDRAAGRASTRPAGEPRGGHRPAIRHLGRLRRGHRPARHGRRDLPRPRRLRARPPAPLQRRRRPTRTRPRRDRRRPPADPDPARQRPRPRDPGHRRNHPQTPPGRRHPRHPTHSRTDRPPDSRDGPGEQARPVSDARPGTRSSRPPVRSADRVEEQETESRSAEDPAHRSNSLSTRPARGRRSRERSPSSGRSRSGCPNVGLPVGPDYAGAHQMLGKHR</sequence>
<protein>
    <submittedName>
        <fullName evidence="2">FunU6</fullName>
    </submittedName>
</protein>
<feature type="compositionally biased region" description="Basic residues" evidence="1">
    <location>
        <begin position="151"/>
        <end position="163"/>
    </location>
</feature>
<dbReference type="AlphaFoldDB" id="A0A2U9KCY2"/>